<dbReference type="GeneID" id="27664267"/>
<reference evidence="1 2" key="2">
    <citation type="journal article" date="2015" name="Eukaryot. Cell">
        <title>Asexual propagation of a virulent clone complex in a human and feline outbreak of sporotrichosis.</title>
        <authorList>
            <person name="Teixeira Mde M."/>
            <person name="Rodrigues A.M."/>
            <person name="Tsui C.K."/>
            <person name="de Almeida L.G."/>
            <person name="Van Diepeningen A.D."/>
            <person name="van den Ende B.G."/>
            <person name="Fernandes G.F."/>
            <person name="Kano R."/>
            <person name="Hamelin R.C."/>
            <person name="Lopes-Bezerra L.M."/>
            <person name="Vasconcelos A.T."/>
            <person name="de Hoog S."/>
            <person name="de Camargo Z.P."/>
            <person name="Felipe M.S."/>
        </authorList>
    </citation>
    <scope>NUCLEOTIDE SEQUENCE [LARGE SCALE GENOMIC DNA]</scope>
    <source>
        <strain evidence="1 2">1099-18</strain>
    </source>
</reference>
<gene>
    <name evidence="1" type="ORF">SPSK_02097</name>
</gene>
<reference evidence="1 2" key="1">
    <citation type="journal article" date="2014" name="BMC Genomics">
        <title>Comparative genomics of the major fungal agents of human and animal Sporotrichosis: Sporothrix schenckii and Sporothrix brasiliensis.</title>
        <authorList>
            <person name="Teixeira M.M."/>
            <person name="de Almeida L.G."/>
            <person name="Kubitschek-Barreira P."/>
            <person name="Alves F.L."/>
            <person name="Kioshima E.S."/>
            <person name="Abadio A.K."/>
            <person name="Fernandes L."/>
            <person name="Derengowski L.S."/>
            <person name="Ferreira K.S."/>
            <person name="Souza R.C."/>
            <person name="Ruiz J.C."/>
            <person name="de Andrade N.C."/>
            <person name="Paes H.C."/>
            <person name="Nicola A.M."/>
            <person name="Albuquerque P."/>
            <person name="Gerber A.L."/>
            <person name="Martins V.P."/>
            <person name="Peconick L.D."/>
            <person name="Neto A.V."/>
            <person name="Chaucanez C.B."/>
            <person name="Silva P.A."/>
            <person name="Cunha O.L."/>
            <person name="de Oliveira F.F."/>
            <person name="dos Santos T.C."/>
            <person name="Barros A.L."/>
            <person name="Soares M.A."/>
            <person name="de Oliveira L.M."/>
            <person name="Marini M.M."/>
            <person name="Villalobos-Duno H."/>
            <person name="Cunha M.M."/>
            <person name="de Hoog S."/>
            <person name="da Silveira J.F."/>
            <person name="Henrissat B."/>
            <person name="Nino-Vega G.A."/>
            <person name="Cisalpino P.S."/>
            <person name="Mora-Montes H.M."/>
            <person name="Almeida S.R."/>
            <person name="Stajich J.E."/>
            <person name="Lopes-Bezerra L.M."/>
            <person name="Vasconcelos A.T."/>
            <person name="Felipe M.S."/>
        </authorList>
    </citation>
    <scope>NUCLEOTIDE SEQUENCE [LARGE SCALE GENOMIC DNA]</scope>
    <source>
        <strain evidence="1 2">1099-18</strain>
    </source>
</reference>
<dbReference type="RefSeq" id="XP_016589563.1">
    <property type="nucleotide sequence ID" value="XM_016728990.1"/>
</dbReference>
<comment type="caution">
    <text evidence="1">The sequence shown here is derived from an EMBL/GenBank/DDBJ whole genome shotgun (WGS) entry which is preliminary data.</text>
</comment>
<evidence type="ECO:0000313" key="2">
    <source>
        <dbReference type="Proteomes" id="UP000033710"/>
    </source>
</evidence>
<dbReference type="KEGG" id="ssck:SPSK_02097"/>
<accession>A0A0F2MB66</accession>
<sequence length="81" mass="8489">MTEYEAKYAKDGDTVGGSPVTGQLLFADTIRKFSFGEVATAADVLEALKEEVVAAFSGDDLAFIEDASGLKVRVDGAGQDI</sequence>
<dbReference type="EMBL" id="AXCR01000005">
    <property type="protein sequence ID" value="KJR86887.1"/>
    <property type="molecule type" value="Genomic_DNA"/>
</dbReference>
<dbReference type="AlphaFoldDB" id="A0A0F2MB66"/>
<protein>
    <submittedName>
        <fullName evidence="1">Uncharacterized protein</fullName>
    </submittedName>
</protein>
<evidence type="ECO:0000313" key="1">
    <source>
        <dbReference type="EMBL" id="KJR86887.1"/>
    </source>
</evidence>
<dbReference type="VEuPathDB" id="FungiDB:SPSK_02097"/>
<dbReference type="Proteomes" id="UP000033710">
    <property type="component" value="Unassembled WGS sequence"/>
</dbReference>
<name>A0A0F2MB66_SPOSC</name>
<organism evidence="1 2">
    <name type="scientific">Sporothrix schenckii 1099-18</name>
    <dbReference type="NCBI Taxonomy" id="1397361"/>
    <lineage>
        <taxon>Eukaryota</taxon>
        <taxon>Fungi</taxon>
        <taxon>Dikarya</taxon>
        <taxon>Ascomycota</taxon>
        <taxon>Pezizomycotina</taxon>
        <taxon>Sordariomycetes</taxon>
        <taxon>Sordariomycetidae</taxon>
        <taxon>Ophiostomatales</taxon>
        <taxon>Ophiostomataceae</taxon>
        <taxon>Sporothrix</taxon>
    </lineage>
</organism>
<proteinExistence type="predicted"/>